<dbReference type="WBParaSite" id="MCU_002334-RA">
    <property type="protein sequence ID" value="MCU_002334-RA"/>
    <property type="gene ID" value="MCU_002334"/>
</dbReference>
<evidence type="ECO:0000313" key="1">
    <source>
        <dbReference type="WBParaSite" id="MCU_002334-RA"/>
    </source>
</evidence>
<accession>A0A5K3EQW5</accession>
<name>A0A5K3EQW5_MESCO</name>
<reference evidence="1" key="1">
    <citation type="submission" date="2019-11" db="UniProtKB">
        <authorList>
            <consortium name="WormBaseParasite"/>
        </authorList>
    </citation>
    <scope>IDENTIFICATION</scope>
</reference>
<sequence>MNTRNLSALELSKEIKKLLDAVLSIRNDFMKKQNRVDEFGYSNFHDELNILQTMRRSLKRNIIAKFADDSLCYNAGARNADNLKFILHQLDLVESELEATAAFIKPKDPIQHFEEVIEDIVPLRLGIHKQRMDLKATMIHLLFLQRAMGKL</sequence>
<organism evidence="1">
    <name type="scientific">Mesocestoides corti</name>
    <name type="common">Flatworm</name>
    <dbReference type="NCBI Taxonomy" id="53468"/>
    <lineage>
        <taxon>Eukaryota</taxon>
        <taxon>Metazoa</taxon>
        <taxon>Spiralia</taxon>
        <taxon>Lophotrochozoa</taxon>
        <taxon>Platyhelminthes</taxon>
        <taxon>Cestoda</taxon>
        <taxon>Eucestoda</taxon>
        <taxon>Cyclophyllidea</taxon>
        <taxon>Mesocestoididae</taxon>
        <taxon>Mesocestoides</taxon>
    </lineage>
</organism>
<dbReference type="AlphaFoldDB" id="A0A5K3EQW5"/>
<proteinExistence type="predicted"/>
<protein>
    <submittedName>
        <fullName evidence="1">KASH domain-containing protein</fullName>
    </submittedName>
</protein>